<dbReference type="Proteomes" id="UP001341281">
    <property type="component" value="Chromosome 06"/>
</dbReference>
<keyword evidence="1" id="KW-0175">Coiled coil</keyword>
<feature type="non-terminal residue" evidence="3">
    <location>
        <position position="175"/>
    </location>
</feature>
<keyword evidence="2" id="KW-0472">Membrane</keyword>
<keyword evidence="2" id="KW-0812">Transmembrane</keyword>
<reference evidence="3 4" key="1">
    <citation type="submission" date="2024-02" db="EMBL/GenBank/DDBJ databases">
        <title>High-quality chromosome-scale genome assembly of Pensacola bahiagrass (Paspalum notatum Flugge var. saurae).</title>
        <authorList>
            <person name="Vega J.M."/>
            <person name="Podio M."/>
            <person name="Orjuela J."/>
            <person name="Siena L.A."/>
            <person name="Pessino S.C."/>
            <person name="Combes M.C."/>
            <person name="Mariac C."/>
            <person name="Albertini E."/>
            <person name="Pupilli F."/>
            <person name="Ortiz J.P.A."/>
            <person name="Leblanc O."/>
        </authorList>
    </citation>
    <scope>NUCLEOTIDE SEQUENCE [LARGE SCALE GENOMIC DNA]</scope>
    <source>
        <strain evidence="3">R1</strain>
        <tissue evidence="3">Leaf</tissue>
    </source>
</reference>
<proteinExistence type="predicted"/>
<keyword evidence="4" id="KW-1185">Reference proteome</keyword>
<evidence type="ECO:0000313" key="3">
    <source>
        <dbReference type="EMBL" id="WVZ81549.1"/>
    </source>
</evidence>
<evidence type="ECO:0000313" key="4">
    <source>
        <dbReference type="Proteomes" id="UP001341281"/>
    </source>
</evidence>
<feature type="coiled-coil region" evidence="1">
    <location>
        <begin position="133"/>
        <end position="174"/>
    </location>
</feature>
<protein>
    <submittedName>
        <fullName evidence="3">Uncharacterized protein</fullName>
    </submittedName>
</protein>
<gene>
    <name evidence="3" type="ORF">U9M48_028915</name>
</gene>
<feature type="transmembrane region" description="Helical" evidence="2">
    <location>
        <begin position="6"/>
        <end position="24"/>
    </location>
</feature>
<accession>A0AAQ3TZS2</accession>
<dbReference type="EMBL" id="CP144750">
    <property type="protein sequence ID" value="WVZ81549.1"/>
    <property type="molecule type" value="Genomic_DNA"/>
</dbReference>
<evidence type="ECO:0000256" key="1">
    <source>
        <dbReference type="SAM" id="Coils"/>
    </source>
</evidence>
<sequence length="175" mass="20046">MPQYLFFHAAFFIAITLTCALCYYRNNVRGTNLTEARCSSTRQLGDKYKDEPPNTLELFKECHYSKKRKAFTPTVQSVINEIEYKIADPIEDGETPRNVTEVVSDVLVHETKKNRFLCNVGIRNKPGTSNAMRRELEAELAREKQGSDELRALVDKHRLQMDAMAKEAESARAQN</sequence>
<name>A0AAQ3TZS2_PASNO</name>
<organism evidence="3 4">
    <name type="scientific">Paspalum notatum var. saurae</name>
    <dbReference type="NCBI Taxonomy" id="547442"/>
    <lineage>
        <taxon>Eukaryota</taxon>
        <taxon>Viridiplantae</taxon>
        <taxon>Streptophyta</taxon>
        <taxon>Embryophyta</taxon>
        <taxon>Tracheophyta</taxon>
        <taxon>Spermatophyta</taxon>
        <taxon>Magnoliopsida</taxon>
        <taxon>Liliopsida</taxon>
        <taxon>Poales</taxon>
        <taxon>Poaceae</taxon>
        <taxon>PACMAD clade</taxon>
        <taxon>Panicoideae</taxon>
        <taxon>Andropogonodae</taxon>
        <taxon>Paspaleae</taxon>
        <taxon>Paspalinae</taxon>
        <taxon>Paspalum</taxon>
    </lineage>
</organism>
<evidence type="ECO:0000256" key="2">
    <source>
        <dbReference type="SAM" id="Phobius"/>
    </source>
</evidence>
<dbReference type="AlphaFoldDB" id="A0AAQ3TZS2"/>
<keyword evidence="2" id="KW-1133">Transmembrane helix</keyword>